<dbReference type="Proteomes" id="UP000467305">
    <property type="component" value="Unassembled WGS sequence"/>
</dbReference>
<dbReference type="RefSeq" id="WP_150899363.1">
    <property type="nucleotide sequence ID" value="NZ_CANMHX010000006.1"/>
</dbReference>
<proteinExistence type="predicted"/>
<dbReference type="NCBIfam" id="NF033205">
    <property type="entry name" value="IPExxxVDY"/>
    <property type="match status" value="1"/>
</dbReference>
<protein>
    <submittedName>
        <fullName evidence="1">IPExxxVDY family protein</fullName>
    </submittedName>
</protein>
<sequence length="156" mass="18531">MATYALNIDDFSDNDYALIGIHTVLSEYRLAYLLNQYLQIKFCRASYDLDFTRKNNQSSYAVYEYTNVELEYDWFLISNKYKSTQKTISTSLFNESDSIMYLVSEKKKVDYFLKIEGDFDYEYIVKTIEKINQIPQVITSYEVEVESLKSKDFLIF</sequence>
<dbReference type="EMBL" id="WAAU01000011">
    <property type="protein sequence ID" value="KAB1158880.1"/>
    <property type="molecule type" value="Genomic_DNA"/>
</dbReference>
<dbReference type="OrthoDB" id="676614at2"/>
<dbReference type="InterPro" id="IPR047690">
    <property type="entry name" value="IPExxxVDY_fam"/>
</dbReference>
<evidence type="ECO:0000313" key="1">
    <source>
        <dbReference type="EMBL" id="KAB1158880.1"/>
    </source>
</evidence>
<evidence type="ECO:0000313" key="2">
    <source>
        <dbReference type="Proteomes" id="UP000467305"/>
    </source>
</evidence>
<comment type="caution">
    <text evidence="1">The sequence shown here is derived from an EMBL/GenBank/DDBJ whole genome shotgun (WGS) entry which is preliminary data.</text>
</comment>
<dbReference type="AlphaFoldDB" id="A0A7J5AMY8"/>
<keyword evidence="2" id="KW-1185">Reference proteome</keyword>
<organism evidence="1 2">
    <name type="scientific">Tenacibaculum aiptasiae</name>
    <dbReference type="NCBI Taxonomy" id="426481"/>
    <lineage>
        <taxon>Bacteria</taxon>
        <taxon>Pseudomonadati</taxon>
        <taxon>Bacteroidota</taxon>
        <taxon>Flavobacteriia</taxon>
        <taxon>Flavobacteriales</taxon>
        <taxon>Flavobacteriaceae</taxon>
        <taxon>Tenacibaculum</taxon>
    </lineage>
</organism>
<accession>A0A7J5AMY8</accession>
<reference evidence="1 2" key="1">
    <citation type="submission" date="2019-09" db="EMBL/GenBank/DDBJ databases">
        <authorList>
            <person name="Cao W.R."/>
        </authorList>
    </citation>
    <scope>NUCLEOTIDE SEQUENCE [LARGE SCALE GENOMIC DNA]</scope>
    <source>
        <strain evidence="2">a4</strain>
    </source>
</reference>
<gene>
    <name evidence="1" type="ORF">F7018_07175</name>
</gene>
<name>A0A7J5AMY8_9FLAO</name>